<feature type="non-terminal residue" evidence="1">
    <location>
        <position position="1"/>
    </location>
</feature>
<protein>
    <submittedName>
        <fullName evidence="1">Uncharacterized protein</fullName>
    </submittedName>
</protein>
<proteinExistence type="predicted"/>
<dbReference type="AlphaFoldDB" id="A0A0F9BG12"/>
<reference evidence="1" key="1">
    <citation type="journal article" date="2015" name="Nature">
        <title>Complex archaea that bridge the gap between prokaryotes and eukaryotes.</title>
        <authorList>
            <person name="Spang A."/>
            <person name="Saw J.H."/>
            <person name="Jorgensen S.L."/>
            <person name="Zaremba-Niedzwiedzka K."/>
            <person name="Martijn J."/>
            <person name="Lind A.E."/>
            <person name="van Eijk R."/>
            <person name="Schleper C."/>
            <person name="Guy L."/>
            <person name="Ettema T.J."/>
        </authorList>
    </citation>
    <scope>NUCLEOTIDE SEQUENCE</scope>
</reference>
<sequence>AKINSRSVPKHLEYMVNIAESITGHVTREELLDVQSGLRKIVVEKIEAPRVDKAALFGAMESMRNSGALSQAVTAAETKYQASPSYPGYLERINDDGSRDIGMFKGGKFKIAKDLGR</sequence>
<dbReference type="EMBL" id="LAZR01041135">
    <property type="protein sequence ID" value="KKL12752.1"/>
    <property type="molecule type" value="Genomic_DNA"/>
</dbReference>
<name>A0A0F9BG12_9ZZZZ</name>
<comment type="caution">
    <text evidence="1">The sequence shown here is derived from an EMBL/GenBank/DDBJ whole genome shotgun (WGS) entry which is preliminary data.</text>
</comment>
<gene>
    <name evidence="1" type="ORF">LCGC14_2532600</name>
</gene>
<accession>A0A0F9BG12</accession>
<organism evidence="1">
    <name type="scientific">marine sediment metagenome</name>
    <dbReference type="NCBI Taxonomy" id="412755"/>
    <lineage>
        <taxon>unclassified sequences</taxon>
        <taxon>metagenomes</taxon>
        <taxon>ecological metagenomes</taxon>
    </lineage>
</organism>
<evidence type="ECO:0000313" key="1">
    <source>
        <dbReference type="EMBL" id="KKL12752.1"/>
    </source>
</evidence>